<organism evidence="5 6">
    <name type="scientific">Blomia tropicalis</name>
    <name type="common">Mite</name>
    <dbReference type="NCBI Taxonomy" id="40697"/>
    <lineage>
        <taxon>Eukaryota</taxon>
        <taxon>Metazoa</taxon>
        <taxon>Ecdysozoa</taxon>
        <taxon>Arthropoda</taxon>
        <taxon>Chelicerata</taxon>
        <taxon>Arachnida</taxon>
        <taxon>Acari</taxon>
        <taxon>Acariformes</taxon>
        <taxon>Sarcoptiformes</taxon>
        <taxon>Astigmata</taxon>
        <taxon>Glycyphagoidea</taxon>
        <taxon>Echimyopodidae</taxon>
        <taxon>Blomia</taxon>
    </lineage>
</organism>
<dbReference type="InterPro" id="IPR016024">
    <property type="entry name" value="ARM-type_fold"/>
</dbReference>
<dbReference type="FunFam" id="1.25.40.180:FF:000014">
    <property type="entry name" value="Putative regulator of nonsense transcripts 2"/>
    <property type="match status" value="1"/>
</dbReference>
<dbReference type="InterPro" id="IPR007193">
    <property type="entry name" value="Upf2/Nmd2_C"/>
</dbReference>
<accession>A0A9Q0M5Q4</accession>
<keyword evidence="6" id="KW-1185">Reference proteome</keyword>
<comment type="subcellular location">
    <subcellularLocation>
        <location evidence="1">Cytoplasm</location>
    </subcellularLocation>
</comment>
<evidence type="ECO:0000256" key="3">
    <source>
        <dbReference type="SAM" id="MobiDB-lite"/>
    </source>
</evidence>
<dbReference type="Pfam" id="PF02854">
    <property type="entry name" value="MIF4G"/>
    <property type="match status" value="3"/>
</dbReference>
<dbReference type="SMART" id="SM00543">
    <property type="entry name" value="MIF4G"/>
    <property type="match status" value="3"/>
</dbReference>
<feature type="domain" description="MIF4G" evidence="4">
    <location>
        <begin position="745"/>
        <end position="963"/>
    </location>
</feature>
<evidence type="ECO:0000256" key="1">
    <source>
        <dbReference type="ARBA" id="ARBA00004496"/>
    </source>
</evidence>
<dbReference type="GO" id="GO:0035145">
    <property type="term" value="C:exon-exon junction complex"/>
    <property type="evidence" value="ECO:0007669"/>
    <property type="project" value="TreeGrafter"/>
</dbReference>
<dbReference type="SUPFAM" id="SSF48371">
    <property type="entry name" value="ARM repeat"/>
    <property type="match status" value="3"/>
</dbReference>
<feature type="domain" description="MIF4G" evidence="4">
    <location>
        <begin position="539"/>
        <end position="728"/>
    </location>
</feature>
<dbReference type="GO" id="GO:0000184">
    <property type="term" value="P:nuclear-transcribed mRNA catabolic process, nonsense-mediated decay"/>
    <property type="evidence" value="ECO:0007669"/>
    <property type="project" value="InterPro"/>
</dbReference>
<protein>
    <recommendedName>
        <fullName evidence="4">MIF4G domain-containing protein</fullName>
    </recommendedName>
</protein>
<feature type="compositionally biased region" description="Basic and acidic residues" evidence="3">
    <location>
        <begin position="1"/>
        <end position="11"/>
    </location>
</feature>
<dbReference type="OMA" id="DFQHHQI"/>
<feature type="compositionally biased region" description="Polar residues" evidence="3">
    <location>
        <begin position="1243"/>
        <end position="1279"/>
    </location>
</feature>
<dbReference type="Proteomes" id="UP001142055">
    <property type="component" value="Chromosome 2"/>
</dbReference>
<reference evidence="5" key="1">
    <citation type="submission" date="2022-12" db="EMBL/GenBank/DDBJ databases">
        <title>Genome assemblies of Blomia tropicalis.</title>
        <authorList>
            <person name="Cui Y."/>
        </authorList>
    </citation>
    <scope>NUCLEOTIDE SEQUENCE</scope>
    <source>
        <tissue evidence="5">Adult mites</tissue>
    </source>
</reference>
<feature type="region of interest" description="Disordered" evidence="3">
    <location>
        <begin position="1042"/>
        <end position="1090"/>
    </location>
</feature>
<name>A0A9Q0M5Q4_BLOTA</name>
<feature type="compositionally biased region" description="Low complexity" evidence="3">
    <location>
        <begin position="1280"/>
        <end position="1290"/>
    </location>
</feature>
<feature type="compositionally biased region" description="Basic and acidic residues" evidence="3">
    <location>
        <begin position="428"/>
        <end position="449"/>
    </location>
</feature>
<feature type="compositionally biased region" description="Basic and acidic residues" evidence="3">
    <location>
        <begin position="21"/>
        <end position="34"/>
    </location>
</feature>
<feature type="compositionally biased region" description="Polar residues" evidence="3">
    <location>
        <begin position="416"/>
        <end position="427"/>
    </location>
</feature>
<evidence type="ECO:0000256" key="2">
    <source>
        <dbReference type="ARBA" id="ARBA00022490"/>
    </source>
</evidence>
<feature type="compositionally biased region" description="Basic and acidic residues" evidence="3">
    <location>
        <begin position="492"/>
        <end position="507"/>
    </location>
</feature>
<feature type="region of interest" description="Disordered" evidence="3">
    <location>
        <begin position="1240"/>
        <end position="1296"/>
    </location>
</feature>
<feature type="compositionally biased region" description="Low complexity" evidence="3">
    <location>
        <begin position="516"/>
        <end position="531"/>
    </location>
</feature>
<dbReference type="Gene3D" id="1.25.40.180">
    <property type="match status" value="3"/>
</dbReference>
<feature type="compositionally biased region" description="Acidic residues" evidence="3">
    <location>
        <begin position="1049"/>
        <end position="1063"/>
    </location>
</feature>
<sequence>MSESIEVKVMDNEGDLDVVENENREETKSDKDGEQEQLEQINLFIDELNVRFQQKREERSMHDPKNFDYPDESFFVKLDSSIKKNSAFVKKLKNMTETQRDNIMKDLATLNLSRYVSEIATALVETKIKLTEITMCVKICSFLHLRYQDFSAQLLDSWIKNLPRKATDQFNASKMRIDIRLFTELILTRIFTTKDALPLLGNLLTILTNSDKESHNNLAIILGFCRQYANEFAGLIPRKMKLLAEKFNLTVPICDFLTVERQRGVRNLLKDYYQSLITHVTRDHKRLQSMEAEMERILMTRGEVPKHQKELFESRNIEFQKLWSSTQQFADMIDEDLPELKTRTSKDFDALDSSKGDGVMFDLNNRFRGDSSSANVSHTQLWEDEETRTFYENLPDLKSIIPAILYKDSLKDVPTPETTDSSTNVDHTNGDNETRDTKETDDSNKVTKEINDEILDKQEEIAIDDFVDTGKDVANLNENDELEIALYSIQKTESKKRPQIQDDENKGDQQSTNKVSNNEQQTNQQSQKSNTTSTKGQLDIFFASLLNCVNRDFIDKAALTFATTYNTKNNRKKLVNALFTVPRTRLDLLPFYGRFVAQLNPIMPSVGTDLVAILKHNFRYLFKKKDQINLESKVKNIRFIGELVKFGIFPKPDVLYILKTLLSDFRYHYVEMTCNLFETCGQYLYRSPDSYFMTNHLLDQMMRHKNRMALDSRYAIMIENAYYVVNPPEDKLLSRNIPTKPPMHLFIEDLIYKELTKSTTSKVLMKLRKLNWKDPEISSYVVKCLSSVWNLKYTNILYLAHLLFGLYSYHEWVIPRVLDTVLEDIRLGLQINSIEFNQRRIAVIKFFAECFNYRLIDLSLLFRVLYMLITYGINYSDITLSPLDPPANLMRLRLAAQILHTCGNFLNNGLSRKKLGYYLFFFQRYYWLKKSYLMSMPLDQTDKNAQFYIDVIFKDVINYLKPKFKIADSYEKACKQLEDRVKSVAEKAKEIMPNSNISVEHVLNPNHHHHQSNMTERKVSTSLDPIAEEDSLEDECVTEMEINGGNDESMSDNESNEDEEIDSDRDGMNGMEYDGETNDRHASDSDNDMPVEQPMKTPTIIQCAEDDEFQRDFEKMIRDSFTSRTQEVVRPNVEIVIPIERDDRKKSQFKNVNRNGRADGNLPFSFSLKNQIEEEQQSNTVKFRIMARNAKSNKPQLKSIEVSPESELVQKFLAREEAHRAEKEAVKRLILDINQRRELEDNSCGSPIRSNDSSNSRSATGQQQSNNSGYYYRSGASTSYNNNNVVNYQNFKRRNN</sequence>
<evidence type="ECO:0000259" key="4">
    <source>
        <dbReference type="SMART" id="SM00543"/>
    </source>
</evidence>
<feature type="domain" description="MIF4G" evidence="4">
    <location>
        <begin position="82"/>
        <end position="308"/>
    </location>
</feature>
<dbReference type="InterPro" id="IPR039762">
    <property type="entry name" value="Nmd2/UPF2"/>
</dbReference>
<feature type="region of interest" description="Disordered" evidence="3">
    <location>
        <begin position="1"/>
        <end position="36"/>
    </location>
</feature>
<dbReference type="GO" id="GO:0005737">
    <property type="term" value="C:cytoplasm"/>
    <property type="evidence" value="ECO:0007669"/>
    <property type="project" value="UniProtKB-SubCell"/>
</dbReference>
<dbReference type="EMBL" id="JAPWDV010000002">
    <property type="protein sequence ID" value="KAJ6219514.1"/>
    <property type="molecule type" value="Genomic_DNA"/>
</dbReference>
<gene>
    <name evidence="5" type="ORF">RDWZM_005326</name>
</gene>
<proteinExistence type="predicted"/>
<keyword evidence="2" id="KW-0963">Cytoplasm</keyword>
<feature type="region of interest" description="Disordered" evidence="3">
    <location>
        <begin position="412"/>
        <end position="449"/>
    </location>
</feature>
<feature type="region of interest" description="Disordered" evidence="3">
    <location>
        <begin position="492"/>
        <end position="531"/>
    </location>
</feature>
<evidence type="ECO:0000313" key="5">
    <source>
        <dbReference type="EMBL" id="KAJ6219514.1"/>
    </source>
</evidence>
<dbReference type="Pfam" id="PF04050">
    <property type="entry name" value="Upf2"/>
    <property type="match status" value="1"/>
</dbReference>
<dbReference type="PANTHER" id="PTHR12839:SF7">
    <property type="entry name" value="REGULATOR OF NONSENSE TRANSCRIPTS 2"/>
    <property type="match status" value="1"/>
</dbReference>
<dbReference type="PANTHER" id="PTHR12839">
    <property type="entry name" value="NONSENSE-MEDIATED MRNA DECAY PROTEIN 2 UP-FRAMESHIFT SUPPRESSOR 2"/>
    <property type="match status" value="1"/>
</dbReference>
<comment type="caution">
    <text evidence="5">The sequence shown here is derived from an EMBL/GenBank/DDBJ whole genome shotgun (WGS) entry which is preliminary data.</text>
</comment>
<evidence type="ECO:0000313" key="6">
    <source>
        <dbReference type="Proteomes" id="UP001142055"/>
    </source>
</evidence>
<dbReference type="GO" id="GO:0003723">
    <property type="term" value="F:RNA binding"/>
    <property type="evidence" value="ECO:0007669"/>
    <property type="project" value="InterPro"/>
</dbReference>
<dbReference type="InterPro" id="IPR003890">
    <property type="entry name" value="MIF4G-like_typ-3"/>
</dbReference>